<dbReference type="GO" id="GO:0005739">
    <property type="term" value="C:mitochondrion"/>
    <property type="evidence" value="ECO:0007669"/>
    <property type="project" value="UniProtKB-SubCell"/>
</dbReference>
<dbReference type="InterPro" id="IPR001107">
    <property type="entry name" value="Band_7"/>
</dbReference>
<name>S9PZ26_SCHOY</name>
<dbReference type="OrthoDB" id="434619at2759"/>
<dbReference type="GO" id="GO:0007005">
    <property type="term" value="P:mitochondrion organization"/>
    <property type="evidence" value="ECO:0007669"/>
    <property type="project" value="TreeGrafter"/>
</dbReference>
<dbReference type="InterPro" id="IPR001972">
    <property type="entry name" value="Stomatin_HflK_fam"/>
</dbReference>
<dbReference type="AlphaFoldDB" id="S9PZ26"/>
<dbReference type="GO" id="GO:0016020">
    <property type="term" value="C:membrane"/>
    <property type="evidence" value="ECO:0007669"/>
    <property type="project" value="InterPro"/>
</dbReference>
<dbReference type="InterPro" id="IPR050710">
    <property type="entry name" value="Band7/mec-2_domain"/>
</dbReference>
<proteinExistence type="inferred from homology"/>
<feature type="compositionally biased region" description="Polar residues" evidence="4">
    <location>
        <begin position="340"/>
        <end position="359"/>
    </location>
</feature>
<dbReference type="Gene3D" id="3.30.479.30">
    <property type="entry name" value="Band 7 domain"/>
    <property type="match status" value="1"/>
</dbReference>
<dbReference type="HOGENOM" id="CLU_024949_1_0_1"/>
<keyword evidence="3" id="KW-0496">Mitochondrion</keyword>
<dbReference type="SUPFAM" id="SSF117892">
    <property type="entry name" value="Band 7/SPFH domain"/>
    <property type="match status" value="1"/>
</dbReference>
<dbReference type="FunFam" id="3.30.479.30:FF:000008">
    <property type="entry name" value="Stomatin-like protein 2, mitochondrial"/>
    <property type="match status" value="1"/>
</dbReference>
<keyword evidence="7" id="KW-1185">Reference proteome</keyword>
<reference evidence="6 7" key="1">
    <citation type="journal article" date="2011" name="Science">
        <title>Comparative functional genomics of the fission yeasts.</title>
        <authorList>
            <person name="Rhind N."/>
            <person name="Chen Z."/>
            <person name="Yassour M."/>
            <person name="Thompson D.A."/>
            <person name="Haas B.J."/>
            <person name="Habib N."/>
            <person name="Wapinski I."/>
            <person name="Roy S."/>
            <person name="Lin M.F."/>
            <person name="Heiman D.I."/>
            <person name="Young S.K."/>
            <person name="Furuya K."/>
            <person name="Guo Y."/>
            <person name="Pidoux A."/>
            <person name="Chen H.M."/>
            <person name="Robbertse B."/>
            <person name="Goldberg J.M."/>
            <person name="Aoki K."/>
            <person name="Bayne E.H."/>
            <person name="Berlin A.M."/>
            <person name="Desjardins C.A."/>
            <person name="Dobbs E."/>
            <person name="Dukaj L."/>
            <person name="Fan L."/>
            <person name="FitzGerald M.G."/>
            <person name="French C."/>
            <person name="Gujja S."/>
            <person name="Hansen K."/>
            <person name="Keifenheim D."/>
            <person name="Levin J.Z."/>
            <person name="Mosher R.A."/>
            <person name="Mueller C.A."/>
            <person name="Pfiffner J."/>
            <person name="Priest M."/>
            <person name="Russ C."/>
            <person name="Smialowska A."/>
            <person name="Swoboda P."/>
            <person name="Sykes S.M."/>
            <person name="Vaughn M."/>
            <person name="Vengrova S."/>
            <person name="Yoder R."/>
            <person name="Zeng Q."/>
            <person name="Allshire R."/>
            <person name="Baulcombe D."/>
            <person name="Birren B.W."/>
            <person name="Brown W."/>
            <person name="Ekwall K."/>
            <person name="Kellis M."/>
            <person name="Leatherwood J."/>
            <person name="Levin H."/>
            <person name="Margalit H."/>
            <person name="Martienssen R."/>
            <person name="Nieduszynski C.A."/>
            <person name="Spatafora J.W."/>
            <person name="Friedman N."/>
            <person name="Dalgaard J.Z."/>
            <person name="Baumann P."/>
            <person name="Niki H."/>
            <person name="Regev A."/>
            <person name="Nusbaum C."/>
        </authorList>
    </citation>
    <scope>NUCLEOTIDE SEQUENCE [LARGE SCALE GENOMIC DNA]</scope>
    <source>
        <strain evidence="7">yFS286</strain>
    </source>
</reference>
<dbReference type="eggNOG" id="KOG2620">
    <property type="taxonomic scope" value="Eukaryota"/>
</dbReference>
<evidence type="ECO:0000256" key="4">
    <source>
        <dbReference type="SAM" id="MobiDB-lite"/>
    </source>
</evidence>
<evidence type="ECO:0000313" key="6">
    <source>
        <dbReference type="EMBL" id="EPX73232.1"/>
    </source>
</evidence>
<dbReference type="GeneID" id="25029971"/>
<organism evidence="6 7">
    <name type="scientific">Schizosaccharomyces octosporus (strain yFS286)</name>
    <name type="common">Fission yeast</name>
    <name type="synonym">Octosporomyces octosporus</name>
    <dbReference type="NCBI Taxonomy" id="483514"/>
    <lineage>
        <taxon>Eukaryota</taxon>
        <taxon>Fungi</taxon>
        <taxon>Dikarya</taxon>
        <taxon>Ascomycota</taxon>
        <taxon>Taphrinomycotina</taxon>
        <taxon>Schizosaccharomycetes</taxon>
        <taxon>Schizosaccharomycetales</taxon>
        <taxon>Schizosaccharomycetaceae</taxon>
        <taxon>Schizosaccharomyces</taxon>
    </lineage>
</organism>
<evidence type="ECO:0000259" key="5">
    <source>
        <dbReference type="SMART" id="SM00244"/>
    </source>
</evidence>
<dbReference type="InterPro" id="IPR032435">
    <property type="entry name" value="STML2-like_C"/>
</dbReference>
<dbReference type="OMA" id="YLQMLPK"/>
<dbReference type="PANTHER" id="PTHR43327:SF10">
    <property type="entry name" value="STOMATIN-LIKE PROTEIN 2, MITOCHONDRIAL"/>
    <property type="match status" value="1"/>
</dbReference>
<comment type="similarity">
    <text evidence="2">Belongs to the band 7/mec-2 family.</text>
</comment>
<dbReference type="PANTHER" id="PTHR43327">
    <property type="entry name" value="STOMATIN-LIKE PROTEIN 2, MITOCHONDRIAL"/>
    <property type="match status" value="1"/>
</dbReference>
<dbReference type="RefSeq" id="XP_013018861.1">
    <property type="nucleotide sequence ID" value="XM_013163407.1"/>
</dbReference>
<evidence type="ECO:0000256" key="1">
    <source>
        <dbReference type="ARBA" id="ARBA00004173"/>
    </source>
</evidence>
<evidence type="ECO:0000313" key="7">
    <source>
        <dbReference type="Proteomes" id="UP000016088"/>
    </source>
</evidence>
<accession>S9PZ26</accession>
<comment type="subcellular location">
    <subcellularLocation>
        <location evidence="1">Mitochondrion</location>
    </subcellularLocation>
</comment>
<dbReference type="VEuPathDB" id="FungiDB:SOCG_00987"/>
<protein>
    <submittedName>
        <fullName evidence="6">Prohibitin</fullName>
    </submittedName>
</protein>
<gene>
    <name evidence="6" type="ORF">SOCG_00987</name>
</gene>
<dbReference type="SMART" id="SM00244">
    <property type="entry name" value="PHB"/>
    <property type="match status" value="1"/>
</dbReference>
<dbReference type="CDD" id="cd08829">
    <property type="entry name" value="SPFH_paraslipin"/>
    <property type="match status" value="1"/>
</dbReference>
<sequence>MLQNFAFQALRRAGRLNFRRIGAANSLGFRYKSDTSSSLNLFTPAWKDQAANTIIKFVPQQMAYVVERMGRFSRILNPGIAFLIPVADKISYIHSLKERALEIPTQSAITLDNVSIGLDGILYVQVYDPFKASYGVEDADYAISQLAQTTMRSEIGRLTLDHVLRERQSLNEHISDAINKASENWGIRCLRHEIRDIRPPESVVMSMHQQVSAERQKRAEILASEGRRQSAINVAEGDKQAEILDSEGQKIRIINAALAEAQAIRERAFATAKGIDVLSDMISQKDHGTDAVNLHVAEQYLKNFGKLAKTSNTMILPAAANDISSMVAQALSIYKQVSKSSAPSGSLQKDISSLNSNSVETDKKP</sequence>
<dbReference type="Pfam" id="PF16200">
    <property type="entry name" value="Band_7_C"/>
    <property type="match status" value="1"/>
</dbReference>
<feature type="region of interest" description="Disordered" evidence="4">
    <location>
        <begin position="340"/>
        <end position="365"/>
    </location>
</feature>
<dbReference type="EMBL" id="KE503207">
    <property type="protein sequence ID" value="EPX73232.1"/>
    <property type="molecule type" value="Genomic_DNA"/>
</dbReference>
<evidence type="ECO:0000256" key="2">
    <source>
        <dbReference type="ARBA" id="ARBA00008164"/>
    </source>
</evidence>
<dbReference type="Pfam" id="PF01145">
    <property type="entry name" value="Band_7"/>
    <property type="match status" value="1"/>
</dbReference>
<feature type="domain" description="Band 7" evidence="5">
    <location>
        <begin position="53"/>
        <end position="211"/>
    </location>
</feature>
<dbReference type="Proteomes" id="UP000016088">
    <property type="component" value="Unassembled WGS sequence"/>
</dbReference>
<dbReference type="InterPro" id="IPR036013">
    <property type="entry name" value="Band_7/SPFH_dom_sf"/>
</dbReference>
<evidence type="ECO:0000256" key="3">
    <source>
        <dbReference type="ARBA" id="ARBA00023128"/>
    </source>
</evidence>
<dbReference type="PRINTS" id="PR00721">
    <property type="entry name" value="STOMATIN"/>
</dbReference>